<evidence type="ECO:0000259" key="2">
    <source>
        <dbReference type="Pfam" id="PF25000"/>
    </source>
</evidence>
<dbReference type="Gene3D" id="1.25.40.10">
    <property type="entry name" value="Tetratricopeptide repeat domain"/>
    <property type="match status" value="1"/>
</dbReference>
<evidence type="ECO:0000256" key="1">
    <source>
        <dbReference type="SAM" id="MobiDB-lite"/>
    </source>
</evidence>
<feature type="region of interest" description="Disordered" evidence="1">
    <location>
        <begin position="21"/>
        <end position="44"/>
    </location>
</feature>
<feature type="domain" description="DUF7779" evidence="2">
    <location>
        <begin position="336"/>
        <end position="428"/>
    </location>
</feature>
<feature type="compositionally biased region" description="Basic and acidic residues" evidence="1">
    <location>
        <begin position="361"/>
        <end position="376"/>
    </location>
</feature>
<sequence>MASAISFGDANAGFQAGIINGPTSTEFHHHHHATPERPETPPNPSIVIPFSRDTDFVERGTILDQIYQKCAVSGSRTALVGLGGVGKSQLAIEHAYRTRDLSPETWVFWVHASNAARFEQSFRDIADRVKIFGRQNPAANIFQLVHNWLCDDRKGKWVLILDNVDDAGFLIRDQSGSQDDQKGSNGCGNVRPLVSYLPRSLNGSILITTRSKSAAQKLVDEKNIVAIDPMDRADALELFEKKLGKDDGGDDATKLAAALEYMPLAIVQAAAYISQRVPRYSLQQYLQDFRKSDRKKTSLLIPEGDHEGEQLRRDWEAENSILITWQISFDHIREKRPSAADLLSLMSFFDRQGIPEALLRNQDERRNSQQDQKESNDDNDTSQSSLSDGFEEDVLALRNYSFISVNTDGTTFAMHGLVQLATRDWLKSHKQQERWKQQFIRNLDVQLPTGEHENWVTCQALFPHAQSAAQQQPKEQDSLAEWASILYKAAWYAWRMGKGVEAEEMSVQAMKVRKRILGQDHNDTLSSMAMVGLAYELKGRWDAAEELFVQ</sequence>
<dbReference type="PANTHER" id="PTHR46082">
    <property type="entry name" value="ATP/GTP-BINDING PROTEIN-RELATED"/>
    <property type="match status" value="1"/>
</dbReference>
<dbReference type="STRING" id="149040.A0A194XUM4"/>
<dbReference type="SUPFAM" id="SSF48452">
    <property type="entry name" value="TPR-like"/>
    <property type="match status" value="1"/>
</dbReference>
<dbReference type="InterPro" id="IPR027417">
    <property type="entry name" value="P-loop_NTPase"/>
</dbReference>
<dbReference type="SUPFAM" id="SSF52540">
    <property type="entry name" value="P-loop containing nucleoside triphosphate hydrolases"/>
    <property type="match status" value="1"/>
</dbReference>
<dbReference type="Proteomes" id="UP000070700">
    <property type="component" value="Unassembled WGS sequence"/>
</dbReference>
<dbReference type="KEGG" id="psco:LY89DRAFT_604339"/>
<dbReference type="RefSeq" id="XP_018078375.1">
    <property type="nucleotide sequence ID" value="XM_018210353.1"/>
</dbReference>
<evidence type="ECO:0000313" key="3">
    <source>
        <dbReference type="EMBL" id="KUJ24020.1"/>
    </source>
</evidence>
<gene>
    <name evidence="3" type="ORF">LY89DRAFT_604339</name>
</gene>
<dbReference type="Pfam" id="PF13424">
    <property type="entry name" value="TPR_12"/>
    <property type="match status" value="1"/>
</dbReference>
<dbReference type="EMBL" id="KQ947404">
    <property type="protein sequence ID" value="KUJ24020.1"/>
    <property type="molecule type" value="Genomic_DNA"/>
</dbReference>
<dbReference type="InterPro" id="IPR056681">
    <property type="entry name" value="DUF7779"/>
</dbReference>
<dbReference type="PANTHER" id="PTHR46082:SF6">
    <property type="entry name" value="AAA+ ATPASE DOMAIN-CONTAINING PROTEIN-RELATED"/>
    <property type="match status" value="1"/>
</dbReference>
<dbReference type="Pfam" id="PF25000">
    <property type="entry name" value="DUF7779"/>
    <property type="match status" value="1"/>
</dbReference>
<organism evidence="3 4">
    <name type="scientific">Mollisia scopiformis</name>
    <name type="common">Conifer needle endophyte fungus</name>
    <name type="synonym">Phialocephala scopiformis</name>
    <dbReference type="NCBI Taxonomy" id="149040"/>
    <lineage>
        <taxon>Eukaryota</taxon>
        <taxon>Fungi</taxon>
        <taxon>Dikarya</taxon>
        <taxon>Ascomycota</taxon>
        <taxon>Pezizomycotina</taxon>
        <taxon>Leotiomycetes</taxon>
        <taxon>Helotiales</taxon>
        <taxon>Mollisiaceae</taxon>
        <taxon>Mollisia</taxon>
    </lineage>
</organism>
<dbReference type="AlphaFoldDB" id="A0A194XUM4"/>
<dbReference type="InterPro" id="IPR011990">
    <property type="entry name" value="TPR-like_helical_dom_sf"/>
</dbReference>
<name>A0A194XUM4_MOLSC</name>
<dbReference type="GeneID" id="28820079"/>
<reference evidence="3 4" key="1">
    <citation type="submission" date="2015-10" db="EMBL/GenBank/DDBJ databases">
        <title>Full genome of DAOMC 229536 Phialocephala scopiformis, a fungal endophyte of spruce producing the potent anti-insectan compound rugulosin.</title>
        <authorList>
            <consortium name="DOE Joint Genome Institute"/>
            <person name="Walker A.K."/>
            <person name="Frasz S.L."/>
            <person name="Seifert K.A."/>
            <person name="Miller J.D."/>
            <person name="Mondo S.J."/>
            <person name="Labutti K."/>
            <person name="Lipzen A."/>
            <person name="Dockter R."/>
            <person name="Kennedy M."/>
            <person name="Grigoriev I.V."/>
            <person name="Spatafora J.W."/>
        </authorList>
    </citation>
    <scope>NUCLEOTIDE SEQUENCE [LARGE SCALE GENOMIC DNA]</scope>
    <source>
        <strain evidence="3 4">CBS 120377</strain>
    </source>
</reference>
<dbReference type="OrthoDB" id="1658288at2759"/>
<feature type="non-terminal residue" evidence="3">
    <location>
        <position position="550"/>
    </location>
</feature>
<evidence type="ECO:0000313" key="4">
    <source>
        <dbReference type="Proteomes" id="UP000070700"/>
    </source>
</evidence>
<accession>A0A194XUM4</accession>
<dbReference type="InterPro" id="IPR053137">
    <property type="entry name" value="NLR-like"/>
</dbReference>
<dbReference type="InParanoid" id="A0A194XUM4"/>
<protein>
    <recommendedName>
        <fullName evidence="2">DUF7779 domain-containing protein</fullName>
    </recommendedName>
</protein>
<feature type="region of interest" description="Disordered" evidence="1">
    <location>
        <begin position="359"/>
        <end position="387"/>
    </location>
</feature>
<proteinExistence type="predicted"/>
<keyword evidence="4" id="KW-1185">Reference proteome</keyword>
<dbReference type="Gene3D" id="3.40.50.300">
    <property type="entry name" value="P-loop containing nucleotide triphosphate hydrolases"/>
    <property type="match status" value="1"/>
</dbReference>